<sequence length="494" mass="53641">MKILGIDAGNTMIKAVLFDLSGTILAVAEHSGETLQPQEGYAERSIAAIRHGTEQAIRHCLLQAGTDAQDIIAVGAAGHGNGLYTLDRALQPQLGIQSIDRRADDIVAALEQAEKQHAIYTLSRQTPWAASTPVLLSWVKQHQPQIWQQIGAVLSAKDVIVHFLSDALSSDYSDAAGAGLIDYRVRDYSSELLALYDIEEAAAWLPPLRESSAVSGYVTALAAARTGLPAGIPVVAGLFDVVASAAGSGVVSCGDASIVAGTWSINQVVVDKPDYLRPVSMSSMIERDRFMAIEASATSAANLNWFLREFDDRRGGKGAVQSSECVAQIRQDPHLPFYHPYLYSGRKPEPARAGFYGLGGWHTRADMLFALFEGVTFAHRAHIDRLHAAGLPFTRATLSGGAARSVIWPQMFADVLNIPVRVAECTETGALGAALCAGVGVGVWRDLTDAVQHAVRLQPEERQPRPEWVSFHDARYHQFKKLELAMRDIWRETR</sequence>
<keyword evidence="3 4" id="KW-0418">Kinase</keyword>
<dbReference type="CDD" id="cd07802">
    <property type="entry name" value="ASKHA_NBD_FGGY_EcLyxK-like"/>
    <property type="match status" value="1"/>
</dbReference>
<keyword evidence="8" id="KW-1185">Reference proteome</keyword>
<gene>
    <name evidence="7" type="ORF">JJB79_01700</name>
</gene>
<dbReference type="GeneID" id="84691262"/>
<dbReference type="Pfam" id="PF02782">
    <property type="entry name" value="FGGY_C"/>
    <property type="match status" value="1"/>
</dbReference>
<dbReference type="InterPro" id="IPR000577">
    <property type="entry name" value="Carb_kinase_FGGY"/>
</dbReference>
<evidence type="ECO:0000256" key="1">
    <source>
        <dbReference type="ARBA" id="ARBA00009156"/>
    </source>
</evidence>
<reference evidence="7 8" key="1">
    <citation type="submission" date="2021-01" db="EMBL/GenBank/DDBJ databases">
        <title>Complete genome sequence of Pantoea eucrina OB49, a heavy metal tolerant bacterium with PGPR potential isolated from wheat in Algeria.</title>
        <authorList>
            <person name="Lekired A."/>
            <person name="Ouzari I.H."/>
        </authorList>
    </citation>
    <scope>NUCLEOTIDE SEQUENCE [LARGE SCALE GENOMIC DNA]</scope>
    <source>
        <strain evidence="7 8">OB49</strain>
    </source>
</reference>
<feature type="domain" description="Carbohydrate kinase FGGY C-terminal" evidence="6">
    <location>
        <begin position="256"/>
        <end position="439"/>
    </location>
</feature>
<feature type="domain" description="Carbohydrate kinase FGGY N-terminal" evidence="5">
    <location>
        <begin position="3"/>
        <end position="247"/>
    </location>
</feature>
<dbReference type="PANTHER" id="PTHR43095:SF3">
    <property type="entry name" value="L-XYLULOSE_3-KETO-L-GULONATE KINASE"/>
    <property type="match status" value="1"/>
</dbReference>
<evidence type="ECO:0000256" key="3">
    <source>
        <dbReference type="ARBA" id="ARBA00022777"/>
    </source>
</evidence>
<evidence type="ECO:0000313" key="7">
    <source>
        <dbReference type="EMBL" id="MBM0746140.1"/>
    </source>
</evidence>
<comment type="caution">
    <text evidence="7">The sequence shown here is derived from an EMBL/GenBank/DDBJ whole genome shotgun (WGS) entry which is preliminary data.</text>
</comment>
<keyword evidence="2 4" id="KW-0808">Transferase</keyword>
<dbReference type="InterPro" id="IPR018485">
    <property type="entry name" value="FGGY_C"/>
</dbReference>
<comment type="similarity">
    <text evidence="1 4">Belongs to the FGGY kinase family.</text>
</comment>
<dbReference type="InterPro" id="IPR018483">
    <property type="entry name" value="Carb_kinase_FGGY_CS"/>
</dbReference>
<name>A0ABS1Z152_9GAMM</name>
<dbReference type="GO" id="GO:0016301">
    <property type="term" value="F:kinase activity"/>
    <property type="evidence" value="ECO:0007669"/>
    <property type="project" value="UniProtKB-KW"/>
</dbReference>
<dbReference type="InterPro" id="IPR050406">
    <property type="entry name" value="FGGY_Carb_Kinase"/>
</dbReference>
<evidence type="ECO:0000256" key="4">
    <source>
        <dbReference type="RuleBase" id="RU003733"/>
    </source>
</evidence>
<dbReference type="Pfam" id="PF00370">
    <property type="entry name" value="FGGY_N"/>
    <property type="match status" value="1"/>
</dbReference>
<dbReference type="Gene3D" id="3.30.420.40">
    <property type="match status" value="2"/>
</dbReference>
<dbReference type="RefSeq" id="WP_039384372.1">
    <property type="nucleotide sequence ID" value="NZ_CP083448.1"/>
</dbReference>
<dbReference type="Proteomes" id="UP000809137">
    <property type="component" value="Unassembled WGS sequence"/>
</dbReference>
<dbReference type="InterPro" id="IPR018484">
    <property type="entry name" value="FGGY_N"/>
</dbReference>
<dbReference type="InterPro" id="IPR043129">
    <property type="entry name" value="ATPase_NBD"/>
</dbReference>
<evidence type="ECO:0000259" key="6">
    <source>
        <dbReference type="Pfam" id="PF02782"/>
    </source>
</evidence>
<dbReference type="PANTHER" id="PTHR43095">
    <property type="entry name" value="SUGAR KINASE"/>
    <property type="match status" value="1"/>
</dbReference>
<evidence type="ECO:0000259" key="5">
    <source>
        <dbReference type="Pfam" id="PF00370"/>
    </source>
</evidence>
<dbReference type="SUPFAM" id="SSF53067">
    <property type="entry name" value="Actin-like ATPase domain"/>
    <property type="match status" value="2"/>
</dbReference>
<accession>A0ABS1Z152</accession>
<dbReference type="PIRSF" id="PIRSF000538">
    <property type="entry name" value="GlpK"/>
    <property type="match status" value="1"/>
</dbReference>
<dbReference type="EMBL" id="JAFCXS010000001">
    <property type="protein sequence ID" value="MBM0746140.1"/>
    <property type="molecule type" value="Genomic_DNA"/>
</dbReference>
<organism evidence="7 8">
    <name type="scientific">Pantoea eucrina</name>
    <dbReference type="NCBI Taxonomy" id="472693"/>
    <lineage>
        <taxon>Bacteria</taxon>
        <taxon>Pseudomonadati</taxon>
        <taxon>Pseudomonadota</taxon>
        <taxon>Gammaproteobacteria</taxon>
        <taxon>Enterobacterales</taxon>
        <taxon>Erwiniaceae</taxon>
        <taxon>Pantoea</taxon>
    </lineage>
</organism>
<proteinExistence type="inferred from homology"/>
<evidence type="ECO:0000313" key="8">
    <source>
        <dbReference type="Proteomes" id="UP000809137"/>
    </source>
</evidence>
<protein>
    <submittedName>
        <fullName evidence="7">Carbohydrate kinase</fullName>
    </submittedName>
</protein>
<evidence type="ECO:0000256" key="2">
    <source>
        <dbReference type="ARBA" id="ARBA00022679"/>
    </source>
</evidence>
<dbReference type="PROSITE" id="PS00445">
    <property type="entry name" value="FGGY_KINASES_2"/>
    <property type="match status" value="1"/>
</dbReference>